<reference evidence="1 2" key="1">
    <citation type="journal article" date="2020" name="Nature">
        <title>Six reference-quality genomes reveal evolution of bat adaptations.</title>
        <authorList>
            <person name="Jebb D."/>
            <person name="Huang Z."/>
            <person name="Pippel M."/>
            <person name="Hughes G.M."/>
            <person name="Lavrichenko K."/>
            <person name="Devanna P."/>
            <person name="Winkler S."/>
            <person name="Jermiin L.S."/>
            <person name="Skirmuntt E.C."/>
            <person name="Katzourakis A."/>
            <person name="Burkitt-Gray L."/>
            <person name="Ray D.A."/>
            <person name="Sullivan K.A.M."/>
            <person name="Roscito J.G."/>
            <person name="Kirilenko B.M."/>
            <person name="Davalos L.M."/>
            <person name="Corthals A.P."/>
            <person name="Power M.L."/>
            <person name="Jones G."/>
            <person name="Ransome R.D."/>
            <person name="Dechmann D.K.N."/>
            <person name="Locatelli A.G."/>
            <person name="Puechmaille S.J."/>
            <person name="Fedrigo O."/>
            <person name="Jarvis E.D."/>
            <person name="Hiller M."/>
            <person name="Vernes S.C."/>
            <person name="Myers E.W."/>
            <person name="Teeling E.C."/>
        </authorList>
    </citation>
    <scope>NUCLEOTIDE SEQUENCE [LARGE SCALE GENOMIC DNA]</scope>
    <source>
        <strain evidence="1">MMolMol1</strain>
        <tissue evidence="1">Muscle</tissue>
    </source>
</reference>
<sequence length="130" mass="12842">MPSTLQVPWAARSLSPFGDPTLHLSCGQLGCTGLTSAPAPCRSPGQLDSTGPSRALTSHCCCGSLGSTGLCGALGPTAGGWGVLLPRGAQLLLSLCCSSWGLVSAAGLCFCFLGMDVCSPTSVAGGISLL</sequence>
<evidence type="ECO:0000313" key="2">
    <source>
        <dbReference type="Proteomes" id="UP000550707"/>
    </source>
</evidence>
<dbReference type="InParanoid" id="A0A7J8FS61"/>
<keyword evidence="2" id="KW-1185">Reference proteome</keyword>
<evidence type="ECO:0000313" key="1">
    <source>
        <dbReference type="EMBL" id="KAF6450538.1"/>
    </source>
</evidence>
<gene>
    <name evidence="1" type="ORF">HJG59_008406</name>
</gene>
<dbReference type="AlphaFoldDB" id="A0A7J8FS61"/>
<dbReference type="Proteomes" id="UP000550707">
    <property type="component" value="Unassembled WGS sequence"/>
</dbReference>
<name>A0A7J8FS61_MOLMO</name>
<proteinExistence type="predicted"/>
<comment type="caution">
    <text evidence="1">The sequence shown here is derived from an EMBL/GenBank/DDBJ whole genome shotgun (WGS) entry which is preliminary data.</text>
</comment>
<accession>A0A7J8FS61</accession>
<dbReference type="EMBL" id="JACASF010000011">
    <property type="protein sequence ID" value="KAF6450538.1"/>
    <property type="molecule type" value="Genomic_DNA"/>
</dbReference>
<protein>
    <submittedName>
        <fullName evidence="1">Uncharacterized protein</fullName>
    </submittedName>
</protein>
<organism evidence="1 2">
    <name type="scientific">Molossus molossus</name>
    <name type="common">Pallas' mastiff bat</name>
    <name type="synonym">Vespertilio molossus</name>
    <dbReference type="NCBI Taxonomy" id="27622"/>
    <lineage>
        <taxon>Eukaryota</taxon>
        <taxon>Metazoa</taxon>
        <taxon>Chordata</taxon>
        <taxon>Craniata</taxon>
        <taxon>Vertebrata</taxon>
        <taxon>Euteleostomi</taxon>
        <taxon>Mammalia</taxon>
        <taxon>Eutheria</taxon>
        <taxon>Laurasiatheria</taxon>
        <taxon>Chiroptera</taxon>
        <taxon>Yangochiroptera</taxon>
        <taxon>Molossidae</taxon>
        <taxon>Molossus</taxon>
    </lineage>
</organism>